<organism evidence="1 2">
    <name type="scientific">Paramecium octaurelia</name>
    <dbReference type="NCBI Taxonomy" id="43137"/>
    <lineage>
        <taxon>Eukaryota</taxon>
        <taxon>Sar</taxon>
        <taxon>Alveolata</taxon>
        <taxon>Ciliophora</taxon>
        <taxon>Intramacronucleata</taxon>
        <taxon>Oligohymenophorea</taxon>
        <taxon>Peniculida</taxon>
        <taxon>Parameciidae</taxon>
        <taxon>Paramecium</taxon>
    </lineage>
</organism>
<name>A0A8S1X017_PAROT</name>
<evidence type="ECO:0000313" key="1">
    <source>
        <dbReference type="EMBL" id="CAD8193825.1"/>
    </source>
</evidence>
<keyword evidence="2" id="KW-1185">Reference proteome</keyword>
<gene>
    <name evidence="1" type="ORF">POCTA_138.1.T1050133</name>
</gene>
<dbReference type="EMBL" id="CAJJDP010000105">
    <property type="protein sequence ID" value="CAD8193825.1"/>
    <property type="molecule type" value="Genomic_DNA"/>
</dbReference>
<proteinExistence type="predicted"/>
<dbReference type="Proteomes" id="UP000683925">
    <property type="component" value="Unassembled WGS sequence"/>
</dbReference>
<dbReference type="AlphaFoldDB" id="A0A8S1X017"/>
<comment type="caution">
    <text evidence="1">The sequence shown here is derived from an EMBL/GenBank/DDBJ whole genome shotgun (WGS) entry which is preliminary data.</text>
</comment>
<evidence type="ECO:0000313" key="2">
    <source>
        <dbReference type="Proteomes" id="UP000683925"/>
    </source>
</evidence>
<protein>
    <submittedName>
        <fullName evidence="1">Uncharacterized protein</fullName>
    </submittedName>
</protein>
<sequence length="59" mass="7387">MEMIRNFNKRITFKLSVYFISHISFCNFSLCFQRIRKNIKLIQEKRWSHRSCSCCLFFW</sequence>
<accession>A0A8S1X017</accession>
<reference evidence="1" key="1">
    <citation type="submission" date="2021-01" db="EMBL/GenBank/DDBJ databases">
        <authorList>
            <consortium name="Genoscope - CEA"/>
            <person name="William W."/>
        </authorList>
    </citation>
    <scope>NUCLEOTIDE SEQUENCE</scope>
</reference>